<dbReference type="InterPro" id="IPR023797">
    <property type="entry name" value="RNA3'_phos_cyclase_dom"/>
</dbReference>
<dbReference type="Gene3D" id="3.65.10.20">
    <property type="entry name" value="RNA 3'-terminal phosphate cyclase domain"/>
    <property type="match status" value="1"/>
</dbReference>
<dbReference type="Pfam" id="PF01137">
    <property type="entry name" value="RTC"/>
    <property type="match status" value="1"/>
</dbReference>
<dbReference type="GO" id="GO:0003963">
    <property type="term" value="F:RNA-3'-phosphate cyclase activity"/>
    <property type="evidence" value="ECO:0007669"/>
    <property type="project" value="TreeGrafter"/>
</dbReference>
<dbReference type="SUPFAM" id="SSF55205">
    <property type="entry name" value="EPT/RTPC-like"/>
    <property type="match status" value="1"/>
</dbReference>
<evidence type="ECO:0000313" key="4">
    <source>
        <dbReference type="Proteomes" id="UP000037510"/>
    </source>
</evidence>
<dbReference type="Proteomes" id="UP000037510">
    <property type="component" value="Unassembled WGS sequence"/>
</dbReference>
<proteinExistence type="predicted"/>
<dbReference type="STRING" id="104452.A0A0L7LED9"/>
<reference evidence="3 4" key="1">
    <citation type="journal article" date="2015" name="Genome Biol. Evol.">
        <title>The genome of winter moth (Operophtera brumata) provides a genomic perspective on sexual dimorphism and phenology.</title>
        <authorList>
            <person name="Derks M.F."/>
            <person name="Smit S."/>
            <person name="Salis L."/>
            <person name="Schijlen E."/>
            <person name="Bossers A."/>
            <person name="Mateman C."/>
            <person name="Pijl A.S."/>
            <person name="de Ridder D."/>
            <person name="Groenen M.A."/>
            <person name="Visser M.E."/>
            <person name="Megens H.J."/>
        </authorList>
    </citation>
    <scope>NUCLEOTIDE SEQUENCE [LARGE SCALE GENOMIC DNA]</scope>
    <source>
        <strain evidence="3">WM2013NL</strain>
        <tissue evidence="3">Head and thorax</tissue>
    </source>
</reference>
<evidence type="ECO:0000313" key="3">
    <source>
        <dbReference type="EMBL" id="KOB73734.1"/>
    </source>
</evidence>
<dbReference type="GO" id="GO:0006396">
    <property type="term" value="P:RNA processing"/>
    <property type="evidence" value="ECO:0007669"/>
    <property type="project" value="InterPro"/>
</dbReference>
<evidence type="ECO:0000256" key="1">
    <source>
        <dbReference type="ARBA" id="ARBA00021428"/>
    </source>
</evidence>
<dbReference type="AlphaFoldDB" id="A0A0L7LED9"/>
<dbReference type="PANTHER" id="PTHR11096:SF0">
    <property type="entry name" value="RNA 3'-TERMINAL PHOSPHATE CYCLASE"/>
    <property type="match status" value="1"/>
</dbReference>
<feature type="domain" description="RNA 3'-terminal phosphate cyclase" evidence="2">
    <location>
        <begin position="59"/>
        <end position="143"/>
    </location>
</feature>
<keyword evidence="4" id="KW-1185">Reference proteome</keyword>
<comment type="caution">
    <text evidence="3">The sequence shown here is derived from an EMBL/GenBank/DDBJ whole genome shotgun (WGS) entry which is preliminary data.</text>
</comment>
<dbReference type="InterPro" id="IPR013792">
    <property type="entry name" value="RNA3'P_cycl/enolpyr_Trfase_a/b"/>
</dbReference>
<name>A0A0L7LED9_OPEBR</name>
<evidence type="ECO:0000259" key="2">
    <source>
        <dbReference type="Pfam" id="PF01137"/>
    </source>
</evidence>
<organism evidence="3 4">
    <name type="scientific">Operophtera brumata</name>
    <name type="common">Winter moth</name>
    <name type="synonym">Phalaena brumata</name>
    <dbReference type="NCBI Taxonomy" id="104452"/>
    <lineage>
        <taxon>Eukaryota</taxon>
        <taxon>Metazoa</taxon>
        <taxon>Ecdysozoa</taxon>
        <taxon>Arthropoda</taxon>
        <taxon>Hexapoda</taxon>
        <taxon>Insecta</taxon>
        <taxon>Pterygota</taxon>
        <taxon>Neoptera</taxon>
        <taxon>Endopterygota</taxon>
        <taxon>Lepidoptera</taxon>
        <taxon>Glossata</taxon>
        <taxon>Ditrysia</taxon>
        <taxon>Geometroidea</taxon>
        <taxon>Geometridae</taxon>
        <taxon>Larentiinae</taxon>
        <taxon>Operophtera</taxon>
    </lineage>
</organism>
<dbReference type="PANTHER" id="PTHR11096">
    <property type="entry name" value="RNA 3' TERMINAL PHOSPHATE CYCLASE"/>
    <property type="match status" value="1"/>
</dbReference>
<gene>
    <name evidence="3" type="ORF">OBRU01_10222</name>
</gene>
<dbReference type="InterPro" id="IPR000228">
    <property type="entry name" value="RNA3'_term_phos_cyc"/>
</dbReference>
<accession>A0A0L7LED9</accession>
<dbReference type="GO" id="GO:0005634">
    <property type="term" value="C:nucleus"/>
    <property type="evidence" value="ECO:0007669"/>
    <property type="project" value="TreeGrafter"/>
</dbReference>
<sequence length="213" mass="22608">MAFCPDTITCELGCRDRDRDAAATSEALAILSETERCGALPLGLATIARELLEIDGSILEGGGQILRNAISLSAILGIPVKVTKIRAGRSKPGLAAQHMKGIELVAAMCNAKLKGVSIGSTEIEFTPGKLQSGHYTADTKTAGYFPKGGGRVTVEVKPVAQLHSVELTERGHVAAMAHDMADGARRALRDYEVNIDSYKEDRNMAPDNCNGIM</sequence>
<dbReference type="InterPro" id="IPR037136">
    <property type="entry name" value="RNA3'_phos_cyclase_dom_sf"/>
</dbReference>
<protein>
    <recommendedName>
        <fullName evidence="1">RNA 3'-terminal phosphate cyclase</fullName>
    </recommendedName>
</protein>
<dbReference type="EMBL" id="JTDY01001496">
    <property type="protein sequence ID" value="KOB73734.1"/>
    <property type="molecule type" value="Genomic_DNA"/>
</dbReference>